<evidence type="ECO:0000313" key="2">
    <source>
        <dbReference type="EMBL" id="SMX40081.1"/>
    </source>
</evidence>
<dbReference type="Proteomes" id="UP000203464">
    <property type="component" value="Unassembled WGS sequence"/>
</dbReference>
<proteinExistence type="predicted"/>
<keyword evidence="3" id="KW-1185">Reference proteome</keyword>
<dbReference type="EMBL" id="FXYD01000003">
    <property type="protein sequence ID" value="SMX40081.1"/>
    <property type="molecule type" value="Genomic_DNA"/>
</dbReference>
<accession>A0A238KB56</accession>
<dbReference type="InterPro" id="IPR006311">
    <property type="entry name" value="TAT_signal"/>
</dbReference>
<dbReference type="RefSeq" id="WP_093996634.1">
    <property type="nucleotide sequence ID" value="NZ_FXYD01000003.1"/>
</dbReference>
<dbReference type="AlphaFoldDB" id="A0A238KB56"/>
<dbReference type="PROSITE" id="PS51318">
    <property type="entry name" value="TAT"/>
    <property type="match status" value="1"/>
</dbReference>
<gene>
    <name evidence="2" type="ORF">OCA8868_02262</name>
</gene>
<feature type="chain" id="PRO_5012172716" evidence="1">
    <location>
        <begin position="18"/>
        <end position="176"/>
    </location>
</feature>
<sequence length="176" mass="18804">MSIKRRGFLQMLGGAFAAPLVPSASIGAATKAAYPASALHAAIYHSQSRVSFSVFTLAKQLGLQLGQAEQLMMDMSKRGILGPLQGRTQAGRWARSKVWIRPAKSVVATRTAAAARTATSAETVSKPAVRDVVKHIDTADLTPPDLRTELSNIDNACCSEFSAHPHHDQPQSADQE</sequence>
<feature type="signal peptide" evidence="1">
    <location>
        <begin position="1"/>
        <end position="17"/>
    </location>
</feature>
<dbReference type="OrthoDB" id="7875785at2"/>
<keyword evidence="1" id="KW-0732">Signal</keyword>
<protein>
    <submittedName>
        <fullName evidence="2">Uncharacterized protein</fullName>
    </submittedName>
</protein>
<organism evidence="2 3">
    <name type="scientific">Octadecabacter ascidiaceicola</name>
    <dbReference type="NCBI Taxonomy" id="1655543"/>
    <lineage>
        <taxon>Bacteria</taxon>
        <taxon>Pseudomonadati</taxon>
        <taxon>Pseudomonadota</taxon>
        <taxon>Alphaproteobacteria</taxon>
        <taxon>Rhodobacterales</taxon>
        <taxon>Roseobacteraceae</taxon>
        <taxon>Octadecabacter</taxon>
    </lineage>
</organism>
<evidence type="ECO:0000256" key="1">
    <source>
        <dbReference type="SAM" id="SignalP"/>
    </source>
</evidence>
<reference evidence="3" key="1">
    <citation type="submission" date="2017-05" db="EMBL/GenBank/DDBJ databases">
        <authorList>
            <person name="Rodrigo-Torres L."/>
            <person name="Arahal R. D."/>
            <person name="Lucena T."/>
        </authorList>
    </citation>
    <scope>NUCLEOTIDE SEQUENCE [LARGE SCALE GENOMIC DNA]</scope>
    <source>
        <strain evidence="3">CECT 8868</strain>
    </source>
</reference>
<evidence type="ECO:0000313" key="3">
    <source>
        <dbReference type="Proteomes" id="UP000203464"/>
    </source>
</evidence>
<name>A0A238KB56_9RHOB</name>